<sequence length="718" mass="82331">MDIPTLHTLCIRSLATEVENCSEIDDVLKDDEKLKLMSCLKIENEFQKRIALRKLFDKWKFKRIYLNSNHLSVLIYNVKIHGLEQLSLNSITQKSLERIRTLLTENHETPYHNLDILKLIELFIPDNREHLWHLNISCCDIRSVRNMFEEMAQLFPNITQLVLNGTNLTDQNFNNICRCYPNLTHLSVGYNYDLSDLSGISVLQNLKTLNLTACNIGNGLKIRELFTLSNLSVLDISGYRGRALSQNLTNYLSCDRTLPQLKFIDVSFNAVTGNQIRTLVITHPTLSIVSLIGTPYQCLEQVQLGGVELVTIRSIKSCIRAMRRYSFAAPQKGQIMDRLIRILYVKYENQEESVLRKCLHELLDIGRYDHLYAQRQAVRCVYWLCRNGRMDKFGLVEVQKILSFFLNVCPSISRVDDLSEDVITLQALIWHSISESRIIPTLIGSAEYLCLRAAEVMKRSLCSHSMRADVYHFCFTALKNILIHNPGAYQHIIADQVLIKKILMHVSLLTKSKIASIEICEIGNLVISHSANIITPKLITAHSTALLECSIQFQADERKQTAIQNYLENLINSNRLAPSVYFEEPCFSWLTKCIKLRGFRAQKLTIMLLCWVKHSSECLAKKRTPESFSRMEARAIPIINTIYWYPGSHNMDIYEHLVRNGRGEVRKWAKWIQVLMPISAQPAVQVQPVRGVQPDAGLPPAVEVQPVHEEQPAVEENQ</sequence>
<dbReference type="OrthoDB" id="5909998at2759"/>
<evidence type="ECO:0000313" key="3">
    <source>
        <dbReference type="Proteomes" id="UP000008068"/>
    </source>
</evidence>
<reference evidence="3" key="1">
    <citation type="submission" date="2011-07" db="EMBL/GenBank/DDBJ databases">
        <authorList>
            <consortium name="Caenorhabditis brenneri Sequencing and Analysis Consortium"/>
            <person name="Wilson R.K."/>
        </authorList>
    </citation>
    <scope>NUCLEOTIDE SEQUENCE [LARGE SCALE GENOMIC DNA]</scope>
    <source>
        <strain evidence="3">PB2801</strain>
    </source>
</reference>
<dbReference type="InterPro" id="IPR032675">
    <property type="entry name" value="LRR_dom_sf"/>
</dbReference>
<dbReference type="Proteomes" id="UP000008068">
    <property type="component" value="Unassembled WGS sequence"/>
</dbReference>
<gene>
    <name evidence="2" type="ORF">CAEBREN_25383</name>
</gene>
<dbReference type="PANTHER" id="PTHR12904">
    <property type="match status" value="1"/>
</dbReference>
<dbReference type="Gene3D" id="3.80.10.10">
    <property type="entry name" value="Ribonuclease Inhibitor"/>
    <property type="match status" value="1"/>
</dbReference>
<dbReference type="PANTHER" id="PTHR12904:SF28">
    <property type="entry name" value="ATP SYNTHASE SUBUNIT ALPHA-RELATED"/>
    <property type="match status" value="1"/>
</dbReference>
<protein>
    <submittedName>
        <fullName evidence="2">Uncharacterized protein</fullName>
    </submittedName>
</protein>
<keyword evidence="3" id="KW-1185">Reference proteome</keyword>
<dbReference type="InterPro" id="IPR051341">
    <property type="entry name" value="Zyg-11_UBL_adapter"/>
</dbReference>
<dbReference type="GO" id="GO:0031462">
    <property type="term" value="C:Cul2-RING ubiquitin ligase complex"/>
    <property type="evidence" value="ECO:0007669"/>
    <property type="project" value="TreeGrafter"/>
</dbReference>
<dbReference type="AlphaFoldDB" id="G0MBA0"/>
<accession>G0MBA0</accession>
<evidence type="ECO:0000256" key="1">
    <source>
        <dbReference type="SAM" id="MobiDB-lite"/>
    </source>
</evidence>
<dbReference type="eggNOG" id="KOG3665">
    <property type="taxonomic scope" value="Eukaryota"/>
</dbReference>
<dbReference type="SUPFAM" id="SSF52058">
    <property type="entry name" value="L domain-like"/>
    <property type="match status" value="1"/>
</dbReference>
<proteinExistence type="predicted"/>
<organism evidence="3">
    <name type="scientific">Caenorhabditis brenneri</name>
    <name type="common">Nematode worm</name>
    <dbReference type="NCBI Taxonomy" id="135651"/>
    <lineage>
        <taxon>Eukaryota</taxon>
        <taxon>Metazoa</taxon>
        <taxon>Ecdysozoa</taxon>
        <taxon>Nematoda</taxon>
        <taxon>Chromadorea</taxon>
        <taxon>Rhabditida</taxon>
        <taxon>Rhabditina</taxon>
        <taxon>Rhabditomorpha</taxon>
        <taxon>Rhabditoidea</taxon>
        <taxon>Rhabditidae</taxon>
        <taxon>Peloderinae</taxon>
        <taxon>Caenorhabditis</taxon>
    </lineage>
</organism>
<feature type="region of interest" description="Disordered" evidence="1">
    <location>
        <begin position="697"/>
        <end position="718"/>
    </location>
</feature>
<evidence type="ECO:0000313" key="2">
    <source>
        <dbReference type="EMBL" id="EGT40652.1"/>
    </source>
</evidence>
<dbReference type="HOGENOM" id="CLU_024085_0_0_1"/>
<dbReference type="InParanoid" id="G0MBA0"/>
<name>G0MBA0_CAEBE</name>
<dbReference type="EMBL" id="GL379788">
    <property type="protein sequence ID" value="EGT40652.1"/>
    <property type="molecule type" value="Genomic_DNA"/>
</dbReference>